<evidence type="ECO:0000256" key="5">
    <source>
        <dbReference type="ARBA" id="ARBA00022597"/>
    </source>
</evidence>
<dbReference type="PROSITE" id="PS50928">
    <property type="entry name" value="ABC_TM1"/>
    <property type="match status" value="1"/>
</dbReference>
<dbReference type="SUPFAM" id="SSF161098">
    <property type="entry name" value="MetI-like"/>
    <property type="match status" value="1"/>
</dbReference>
<evidence type="ECO:0000256" key="10">
    <source>
        <dbReference type="RuleBase" id="RU367050"/>
    </source>
</evidence>
<protein>
    <recommendedName>
        <fullName evidence="10">Maltose/maltodextrin transport system permease protein</fullName>
    </recommendedName>
</protein>
<feature type="transmembrane region" description="Helical" evidence="9">
    <location>
        <begin position="304"/>
        <end position="327"/>
    </location>
</feature>
<feature type="transmembrane region" description="Helical" evidence="9">
    <location>
        <begin position="146"/>
        <end position="174"/>
    </location>
</feature>
<keyword evidence="7 9" id="KW-1133">Transmembrane helix</keyword>
<evidence type="ECO:0000256" key="9">
    <source>
        <dbReference type="RuleBase" id="RU363032"/>
    </source>
</evidence>
<evidence type="ECO:0000256" key="6">
    <source>
        <dbReference type="ARBA" id="ARBA00022692"/>
    </source>
</evidence>
<feature type="transmembrane region" description="Helical" evidence="9">
    <location>
        <begin position="252"/>
        <end position="272"/>
    </location>
</feature>
<dbReference type="InterPro" id="IPR000515">
    <property type="entry name" value="MetI-like"/>
</dbReference>
<reference evidence="12" key="1">
    <citation type="submission" date="2022-01" db="EMBL/GenBank/DDBJ databases">
        <title>Novel bile acid biosynthetic pathways are enriched in the microbiome of centenarians.</title>
        <authorList>
            <person name="Sato Y."/>
            <person name="Atarashi K."/>
            <person name="Plichta R.D."/>
            <person name="Arai Y."/>
            <person name="Sasajima S."/>
            <person name="Kearney M.S."/>
            <person name="Suda W."/>
            <person name="Takeshita K."/>
            <person name="Sasaki T."/>
            <person name="Okamoto S."/>
            <person name="Skelly N.A."/>
            <person name="Okamura Y."/>
            <person name="Vlamakis H."/>
            <person name="Li Y."/>
            <person name="Tanoue T."/>
            <person name="Takei H."/>
            <person name="Nittono H."/>
            <person name="Narushima S."/>
            <person name="Irie J."/>
            <person name="Itoh H."/>
            <person name="Moriya K."/>
            <person name="Sugiura Y."/>
            <person name="Suematsu M."/>
            <person name="Moritoki N."/>
            <person name="Shibata S."/>
            <person name="Littman R.D."/>
            <person name="Fischbach A.M."/>
            <person name="Uwamino Y."/>
            <person name="Inoue T."/>
            <person name="Honda A."/>
            <person name="Hattori M."/>
            <person name="Murai T."/>
            <person name="Xavier J.R."/>
            <person name="Hirose N."/>
            <person name="Honda K."/>
        </authorList>
    </citation>
    <scope>NUCLEOTIDE SEQUENCE</scope>
    <source>
        <strain evidence="12">CE91-St55</strain>
    </source>
</reference>
<dbReference type="PANTHER" id="PTHR47314:SF1">
    <property type="entry name" value="MALTOSE_MALTODEXTRIN TRANSPORT SYSTEM PERMEASE PROTEIN MALF"/>
    <property type="match status" value="1"/>
</dbReference>
<evidence type="ECO:0000256" key="8">
    <source>
        <dbReference type="ARBA" id="ARBA00023136"/>
    </source>
</evidence>
<comment type="caution">
    <text evidence="12">The sequence shown here is derived from an EMBL/GenBank/DDBJ whole genome shotgun (WGS) entry which is preliminary data.</text>
</comment>
<evidence type="ECO:0000313" key="12">
    <source>
        <dbReference type="EMBL" id="GKH04190.1"/>
    </source>
</evidence>
<dbReference type="Pfam" id="PF00528">
    <property type="entry name" value="BPD_transp_1"/>
    <property type="match status" value="1"/>
</dbReference>
<dbReference type="Gene3D" id="1.10.3720.10">
    <property type="entry name" value="MetI-like"/>
    <property type="match status" value="1"/>
</dbReference>
<dbReference type="CDD" id="cd06261">
    <property type="entry name" value="TM_PBP2"/>
    <property type="match status" value="1"/>
</dbReference>
<keyword evidence="3 9" id="KW-0813">Transport</keyword>
<comment type="subcellular location">
    <subcellularLocation>
        <location evidence="1 9">Cell membrane</location>
        <topology evidence="1 9">Multi-pass membrane protein</topology>
    </subcellularLocation>
</comment>
<dbReference type="InterPro" id="IPR035906">
    <property type="entry name" value="MetI-like_sf"/>
</dbReference>
<evidence type="ECO:0000256" key="4">
    <source>
        <dbReference type="ARBA" id="ARBA00022475"/>
    </source>
</evidence>
<dbReference type="Proteomes" id="UP001055091">
    <property type="component" value="Unassembled WGS sequence"/>
</dbReference>
<keyword evidence="4 10" id="KW-1003">Cell membrane</keyword>
<keyword evidence="6 9" id="KW-0812">Transmembrane</keyword>
<sequence>MKSRKSLLLSIFIWGSGQFLICRQHVKGILFFFVQALVIGIELQTGYWLEWLTGKIPVFELRLCGGFFTRGVWGLVTLGERPGAKTGDHSMMLMISGVIVGLLLLLFLGIYVWNLRDAWRSGREIDETGIYQGSANYFKKLYQEKFVYIVLAPVAVLILFITVMPMIFSVLTAFTNYSKGNLPPANLIDWVGFDNFYKLFHVPVWSSTFFGVLGWTVIWTVASTLSCYCFGMLQAVILNSECVKFKKVFRTIMILPWAMPGMICLLVFRNIFNGQFGPLNQFLLDMGWISARIPFLTDPVLAKITVILVNLWLGFGASMVMISGVLSNMDPGMYEAARIDGASAIKQFRFLTLPHLLRVTAPLLVMNFSGNFNNFGAVFFLTQGGPANPNYQFAGDTDILISWIYKLTLDNQMYSMAAVMSILIFLVVGSVAFWNFRRTSAFKEV</sequence>
<feature type="transmembrane region" description="Helical" evidence="9">
    <location>
        <begin position="413"/>
        <end position="436"/>
    </location>
</feature>
<dbReference type="GO" id="GO:0042956">
    <property type="term" value="P:maltodextrin transmembrane transport"/>
    <property type="evidence" value="ECO:0007669"/>
    <property type="project" value="TreeGrafter"/>
</dbReference>
<dbReference type="EMBL" id="BQNJ01000002">
    <property type="protein sequence ID" value="GKH04190.1"/>
    <property type="molecule type" value="Genomic_DNA"/>
</dbReference>
<feature type="transmembrane region" description="Helical" evidence="9">
    <location>
        <begin position="91"/>
        <end position="113"/>
    </location>
</feature>
<gene>
    <name evidence="12" type="ORF">CE91St55_61710</name>
</gene>
<evidence type="ECO:0000259" key="11">
    <source>
        <dbReference type="PROSITE" id="PS50928"/>
    </source>
</evidence>
<feature type="transmembrane region" description="Helical" evidence="9">
    <location>
        <begin position="209"/>
        <end position="231"/>
    </location>
</feature>
<keyword evidence="5 10" id="KW-0762">Sugar transport</keyword>
<evidence type="ECO:0000256" key="7">
    <source>
        <dbReference type="ARBA" id="ARBA00022989"/>
    </source>
</evidence>
<dbReference type="RefSeq" id="WP_242664010.1">
    <property type="nucleotide sequence ID" value="NZ_BQNJ01000002.1"/>
</dbReference>
<evidence type="ECO:0000256" key="2">
    <source>
        <dbReference type="ARBA" id="ARBA00009047"/>
    </source>
</evidence>
<keyword evidence="8 9" id="KW-0472">Membrane</keyword>
<dbReference type="PANTHER" id="PTHR47314">
    <property type="entry name" value="MALTOSE/MALTODEXTRIN TRANSPORT SYSTEM PERMEASE PROTEIN MALF"/>
    <property type="match status" value="1"/>
</dbReference>
<organism evidence="12 13">
    <name type="scientific">Hungatella hathewayi</name>
    <dbReference type="NCBI Taxonomy" id="154046"/>
    <lineage>
        <taxon>Bacteria</taxon>
        <taxon>Bacillati</taxon>
        <taxon>Bacillota</taxon>
        <taxon>Clostridia</taxon>
        <taxon>Lachnospirales</taxon>
        <taxon>Lachnospiraceae</taxon>
        <taxon>Hungatella</taxon>
    </lineage>
</organism>
<comment type="similarity">
    <text evidence="2 10">Belongs to the binding-protein-dependent transport system permease family. MalFG subfamily.</text>
</comment>
<evidence type="ECO:0000256" key="1">
    <source>
        <dbReference type="ARBA" id="ARBA00004651"/>
    </source>
</evidence>
<dbReference type="GeneID" id="93150470"/>
<feature type="domain" description="ABC transmembrane type-1" evidence="11">
    <location>
        <begin position="213"/>
        <end position="435"/>
    </location>
</feature>
<dbReference type="GO" id="GO:0015423">
    <property type="term" value="F:ABC-type maltose transporter activity"/>
    <property type="evidence" value="ECO:0007669"/>
    <property type="project" value="TreeGrafter"/>
</dbReference>
<evidence type="ECO:0000256" key="3">
    <source>
        <dbReference type="ARBA" id="ARBA00022448"/>
    </source>
</evidence>
<feature type="transmembrane region" description="Helical" evidence="9">
    <location>
        <begin position="29"/>
        <end position="49"/>
    </location>
</feature>
<name>A0AA37JM98_9FIRM</name>
<comment type="function">
    <text evidence="10">Part of the ABC transporter complex MalEFGK involved in maltose/maltodextrin import. Probably responsible for the translocation of the substrate across the membrane.</text>
</comment>
<dbReference type="AlphaFoldDB" id="A0AA37JM98"/>
<evidence type="ECO:0000313" key="13">
    <source>
        <dbReference type="Proteomes" id="UP001055091"/>
    </source>
</evidence>
<dbReference type="SUPFAM" id="SSF160964">
    <property type="entry name" value="MalF N-terminal region-like"/>
    <property type="match status" value="1"/>
</dbReference>
<accession>A0AA37JM98</accession>
<dbReference type="GO" id="GO:1990060">
    <property type="term" value="C:maltose transport complex"/>
    <property type="evidence" value="ECO:0007669"/>
    <property type="project" value="TreeGrafter"/>
</dbReference>
<proteinExistence type="inferred from homology"/>